<protein>
    <submittedName>
        <fullName evidence="1">Uncharacterized protein</fullName>
    </submittedName>
</protein>
<name>A0A427A3R8_ENSVE</name>
<dbReference type="AlphaFoldDB" id="A0A427A3R8"/>
<accession>A0A427A3R8</accession>
<dbReference type="Proteomes" id="UP000287651">
    <property type="component" value="Unassembled WGS sequence"/>
</dbReference>
<reference evidence="1 2" key="1">
    <citation type="journal article" date="2014" name="Agronomy (Basel)">
        <title>A Draft Genome Sequence for Ensete ventricosum, the Drought-Tolerant Tree Against Hunger.</title>
        <authorList>
            <person name="Harrison J."/>
            <person name="Moore K.A."/>
            <person name="Paszkiewicz K."/>
            <person name="Jones T."/>
            <person name="Grant M."/>
            <person name="Ambacheew D."/>
            <person name="Muzemil S."/>
            <person name="Studholme D.J."/>
        </authorList>
    </citation>
    <scope>NUCLEOTIDE SEQUENCE [LARGE SCALE GENOMIC DNA]</scope>
</reference>
<gene>
    <name evidence="1" type="ORF">B296_00019857</name>
</gene>
<organism evidence="1 2">
    <name type="scientific">Ensete ventricosum</name>
    <name type="common">Abyssinian banana</name>
    <name type="synonym">Musa ensete</name>
    <dbReference type="NCBI Taxonomy" id="4639"/>
    <lineage>
        <taxon>Eukaryota</taxon>
        <taxon>Viridiplantae</taxon>
        <taxon>Streptophyta</taxon>
        <taxon>Embryophyta</taxon>
        <taxon>Tracheophyta</taxon>
        <taxon>Spermatophyta</taxon>
        <taxon>Magnoliopsida</taxon>
        <taxon>Liliopsida</taxon>
        <taxon>Zingiberales</taxon>
        <taxon>Musaceae</taxon>
        <taxon>Ensete</taxon>
    </lineage>
</organism>
<proteinExistence type="predicted"/>
<comment type="caution">
    <text evidence="1">The sequence shown here is derived from an EMBL/GenBank/DDBJ whole genome shotgun (WGS) entry which is preliminary data.</text>
</comment>
<evidence type="ECO:0000313" key="2">
    <source>
        <dbReference type="Proteomes" id="UP000287651"/>
    </source>
</evidence>
<dbReference type="EMBL" id="AMZH03003885">
    <property type="protein sequence ID" value="RRT70854.1"/>
    <property type="molecule type" value="Genomic_DNA"/>
</dbReference>
<sequence length="135" mass="13974">MLATAAAKAIARGSDNVAGCRGGGRARLEREGASRATIQVMRASMLDVTAAEGIAKGYDNATGCRYGRTRLEREVAVATQLGASRAMILVALAIMLVAAATKGIVRGYSDVVGCRGGGRAWLEREAMAVTRLCSA</sequence>
<evidence type="ECO:0000313" key="1">
    <source>
        <dbReference type="EMBL" id="RRT70854.1"/>
    </source>
</evidence>